<evidence type="ECO:0000259" key="7">
    <source>
        <dbReference type="PROSITE" id="PS51005"/>
    </source>
</evidence>
<keyword evidence="9" id="KW-1185">Reference proteome</keyword>
<comment type="caution">
    <text evidence="8">The sequence shown here is derived from an EMBL/GenBank/DDBJ whole genome shotgun (WGS) entry which is preliminary data.</text>
</comment>
<keyword evidence="3" id="KW-0238">DNA-binding</keyword>
<dbReference type="EMBL" id="JABCRI010000002">
    <property type="protein sequence ID" value="KAF8411692.1"/>
    <property type="molecule type" value="Genomic_DNA"/>
</dbReference>
<dbReference type="InterPro" id="IPR036093">
    <property type="entry name" value="NAC_dom_sf"/>
</dbReference>
<dbReference type="FunFam" id="2.170.150.80:FF:000002">
    <property type="entry name" value="Nac domain-containing protein 86"/>
    <property type="match status" value="1"/>
</dbReference>
<keyword evidence="5" id="KW-0539">Nucleus</keyword>
<dbReference type="AlphaFoldDB" id="A0A835DT92"/>
<evidence type="ECO:0000313" key="8">
    <source>
        <dbReference type="EMBL" id="KAF8411692.1"/>
    </source>
</evidence>
<dbReference type="SUPFAM" id="SSF101941">
    <property type="entry name" value="NAC domain"/>
    <property type="match status" value="1"/>
</dbReference>
<keyword evidence="6" id="KW-0812">Transmembrane</keyword>
<proteinExistence type="predicted"/>
<keyword evidence="6" id="KW-0472">Membrane</keyword>
<keyword evidence="6" id="KW-1133">Transmembrane helix</keyword>
<evidence type="ECO:0000313" key="9">
    <source>
        <dbReference type="Proteomes" id="UP000655225"/>
    </source>
</evidence>
<dbReference type="InterPro" id="IPR003441">
    <property type="entry name" value="NAC-dom"/>
</dbReference>
<sequence length="518" mass="58836">MDRPFLLPGFRFHPTDVELVMYYLKRKVMGKPICFDAILDLDLYRFAPWDLPEKSCLESRVLEWYFFCPRDRKYSNGSRINRATEIGYWKTTGKDRPVFYDSRIVGMKKTLVFHIGRAPRGERTDWVMHEYRLEDKDLADAGILQDVYVLCKIFQKSGPGPKNGEQYGAPFKEEDWNDDVVNNSVEYFNLADPDTPPLVLADDQSISMVKTMLVPGSTWWPPLEPIPCQTESSNSCKELLSLSEDDEIVSLLAIFRDEDSVLPNDNDNNMNQDSSNLDQSIVENAPCFDGYGIYNGLEDLSTGAELNTINQFQFPRNLEAEYVLDQTLLGDDLSYFELTDLEYPLGSPVEVNLSEHIPNDGLSSSDNDVNNLEGICNTVLSPDNGVEENANLGDEVDIHNRSAAALGEKAEEQGNEVAPLVPERGEENRASYSRLQNLLAYIPTRPASAAEVVVRHGHNLQRREFRRRAVGRALSHREFKYVFCLGVVSALVWLFLLVVGTLLGKYAWKLFLFFTHQI</sequence>
<protein>
    <recommendedName>
        <fullName evidence="7">NAC domain-containing protein</fullName>
    </recommendedName>
</protein>
<dbReference type="Pfam" id="PF02365">
    <property type="entry name" value="NAM"/>
    <property type="match status" value="1"/>
</dbReference>
<dbReference type="Proteomes" id="UP000655225">
    <property type="component" value="Unassembled WGS sequence"/>
</dbReference>
<feature type="transmembrane region" description="Helical" evidence="6">
    <location>
        <begin position="481"/>
        <end position="503"/>
    </location>
</feature>
<dbReference type="GO" id="GO:0003677">
    <property type="term" value="F:DNA binding"/>
    <property type="evidence" value="ECO:0007669"/>
    <property type="project" value="UniProtKB-KW"/>
</dbReference>
<evidence type="ECO:0000256" key="1">
    <source>
        <dbReference type="ARBA" id="ARBA00004123"/>
    </source>
</evidence>
<keyword evidence="2" id="KW-0805">Transcription regulation</keyword>
<dbReference type="PROSITE" id="PS51005">
    <property type="entry name" value="NAC"/>
    <property type="match status" value="1"/>
</dbReference>
<gene>
    <name evidence="8" type="ORF">HHK36_004250</name>
</gene>
<dbReference type="Gene3D" id="2.170.150.80">
    <property type="entry name" value="NAC domain"/>
    <property type="match status" value="1"/>
</dbReference>
<evidence type="ECO:0000256" key="4">
    <source>
        <dbReference type="ARBA" id="ARBA00023163"/>
    </source>
</evidence>
<evidence type="ECO:0000256" key="2">
    <source>
        <dbReference type="ARBA" id="ARBA00023015"/>
    </source>
</evidence>
<dbReference type="PANTHER" id="PTHR31744:SF210">
    <property type="entry name" value="NAC DOMAIN-CONTAINING PROTEIN 86-LIKE"/>
    <property type="match status" value="1"/>
</dbReference>
<dbReference type="OrthoDB" id="1882472at2759"/>
<name>A0A835DT92_TETSI</name>
<keyword evidence="4" id="KW-0804">Transcription</keyword>
<comment type="subcellular location">
    <subcellularLocation>
        <location evidence="1">Nucleus</location>
    </subcellularLocation>
</comment>
<feature type="domain" description="NAC" evidence="7">
    <location>
        <begin position="6"/>
        <end position="156"/>
    </location>
</feature>
<accession>A0A835DT92</accession>
<reference evidence="8 9" key="1">
    <citation type="submission" date="2020-04" db="EMBL/GenBank/DDBJ databases">
        <title>Plant Genome Project.</title>
        <authorList>
            <person name="Zhang R.-G."/>
        </authorList>
    </citation>
    <scope>NUCLEOTIDE SEQUENCE [LARGE SCALE GENOMIC DNA]</scope>
    <source>
        <strain evidence="8">YNK0</strain>
        <tissue evidence="8">Leaf</tissue>
    </source>
</reference>
<organism evidence="8 9">
    <name type="scientific">Tetracentron sinense</name>
    <name type="common">Spur-leaf</name>
    <dbReference type="NCBI Taxonomy" id="13715"/>
    <lineage>
        <taxon>Eukaryota</taxon>
        <taxon>Viridiplantae</taxon>
        <taxon>Streptophyta</taxon>
        <taxon>Embryophyta</taxon>
        <taxon>Tracheophyta</taxon>
        <taxon>Spermatophyta</taxon>
        <taxon>Magnoliopsida</taxon>
        <taxon>Trochodendrales</taxon>
        <taxon>Trochodendraceae</taxon>
        <taxon>Tetracentron</taxon>
    </lineage>
</organism>
<dbReference type="GO" id="GO:0005634">
    <property type="term" value="C:nucleus"/>
    <property type="evidence" value="ECO:0007669"/>
    <property type="project" value="UniProtKB-SubCell"/>
</dbReference>
<dbReference type="PANTHER" id="PTHR31744">
    <property type="entry name" value="PROTEIN CUP-SHAPED COTYLEDON 2-RELATED"/>
    <property type="match status" value="1"/>
</dbReference>
<evidence type="ECO:0000256" key="5">
    <source>
        <dbReference type="ARBA" id="ARBA00023242"/>
    </source>
</evidence>
<dbReference type="OMA" id="LEGICNT"/>
<evidence type="ECO:0000256" key="6">
    <source>
        <dbReference type="SAM" id="Phobius"/>
    </source>
</evidence>
<dbReference type="GO" id="GO:0006355">
    <property type="term" value="P:regulation of DNA-templated transcription"/>
    <property type="evidence" value="ECO:0007669"/>
    <property type="project" value="InterPro"/>
</dbReference>
<evidence type="ECO:0000256" key="3">
    <source>
        <dbReference type="ARBA" id="ARBA00023125"/>
    </source>
</evidence>